<name>A0A3R9KYL8_STROR</name>
<dbReference type="Proteomes" id="UP000280182">
    <property type="component" value="Unassembled WGS sequence"/>
</dbReference>
<gene>
    <name evidence="1" type="ORF">D8802_02155</name>
</gene>
<dbReference type="EMBL" id="RJPJ01000002">
    <property type="protein sequence ID" value="RSJ68630.1"/>
    <property type="molecule type" value="Genomic_DNA"/>
</dbReference>
<evidence type="ECO:0000313" key="1">
    <source>
        <dbReference type="EMBL" id="RSJ68630.1"/>
    </source>
</evidence>
<accession>A0A3R9KYL8</accession>
<evidence type="ECO:0000313" key="2">
    <source>
        <dbReference type="Proteomes" id="UP000280182"/>
    </source>
</evidence>
<organism evidence="1 2">
    <name type="scientific">Streptococcus oralis</name>
    <dbReference type="NCBI Taxonomy" id="1303"/>
    <lineage>
        <taxon>Bacteria</taxon>
        <taxon>Bacillati</taxon>
        <taxon>Bacillota</taxon>
        <taxon>Bacilli</taxon>
        <taxon>Lactobacillales</taxon>
        <taxon>Streptococcaceae</taxon>
        <taxon>Streptococcus</taxon>
    </lineage>
</organism>
<protein>
    <submittedName>
        <fullName evidence="1">Uncharacterized protein</fullName>
    </submittedName>
</protein>
<dbReference type="AlphaFoldDB" id="A0A3R9KYL8"/>
<dbReference type="RefSeq" id="WP_260468395.1">
    <property type="nucleotide sequence ID" value="NZ_RJPJ01000002.1"/>
</dbReference>
<sequence length="40" mass="4494">MEELKNTDKKGLGTKRKIGKPTYEPIIISIQNNPSLVQPN</sequence>
<reference evidence="1 2" key="1">
    <citation type="submission" date="2018-11" db="EMBL/GenBank/DDBJ databases">
        <title>Species Designations Belie Phenotypic and Genotypic Heterogeneity in Oral Streptococci.</title>
        <authorList>
            <person name="Velsko I."/>
        </authorList>
    </citation>
    <scope>NUCLEOTIDE SEQUENCE [LARGE SCALE GENOMIC DNA]</scope>
    <source>
        <strain evidence="1 2">BCC12</strain>
    </source>
</reference>
<proteinExistence type="predicted"/>
<comment type="caution">
    <text evidence="1">The sequence shown here is derived from an EMBL/GenBank/DDBJ whole genome shotgun (WGS) entry which is preliminary data.</text>
</comment>